<dbReference type="AlphaFoldDB" id="A0A135UT98"/>
<accession>A0A135UT98</accession>
<protein>
    <submittedName>
        <fullName evidence="2">Uncharacterized protein</fullName>
    </submittedName>
</protein>
<evidence type="ECO:0000313" key="2">
    <source>
        <dbReference type="EMBL" id="KXH63618.1"/>
    </source>
</evidence>
<comment type="caution">
    <text evidence="2">The sequence shown here is derived from an EMBL/GenBank/DDBJ whole genome shotgun (WGS) entry which is preliminary data.</text>
</comment>
<reference evidence="2 3" key="1">
    <citation type="submission" date="2014-02" db="EMBL/GenBank/DDBJ databases">
        <title>The genome sequence of Colletotrichum salicis CBS 607.94.</title>
        <authorList>
            <person name="Baroncelli R."/>
            <person name="Thon M.R."/>
        </authorList>
    </citation>
    <scope>NUCLEOTIDE SEQUENCE [LARGE SCALE GENOMIC DNA]</scope>
    <source>
        <strain evidence="2 3">CBS 607.94</strain>
    </source>
</reference>
<proteinExistence type="predicted"/>
<name>A0A135UT98_9PEZI</name>
<evidence type="ECO:0000313" key="3">
    <source>
        <dbReference type="Proteomes" id="UP000070121"/>
    </source>
</evidence>
<feature type="region of interest" description="Disordered" evidence="1">
    <location>
        <begin position="87"/>
        <end position="107"/>
    </location>
</feature>
<gene>
    <name evidence="2" type="ORF">CSAL01_06556</name>
</gene>
<dbReference type="EMBL" id="JFFI01001058">
    <property type="protein sequence ID" value="KXH63618.1"/>
    <property type="molecule type" value="Genomic_DNA"/>
</dbReference>
<sequence>MLIICKLGRATTPKWPLAFHPRHANQATRCHGRETRASFVRRLESFGRATHVPDIPFPAPSPISRPFTRFFELDPSSALRLDAFHAHPAPSSSSVEPKWPIQDSSAM</sequence>
<keyword evidence="3" id="KW-1185">Reference proteome</keyword>
<dbReference type="OrthoDB" id="10360954at2759"/>
<organism evidence="2 3">
    <name type="scientific">Colletotrichum salicis</name>
    <dbReference type="NCBI Taxonomy" id="1209931"/>
    <lineage>
        <taxon>Eukaryota</taxon>
        <taxon>Fungi</taxon>
        <taxon>Dikarya</taxon>
        <taxon>Ascomycota</taxon>
        <taxon>Pezizomycotina</taxon>
        <taxon>Sordariomycetes</taxon>
        <taxon>Hypocreomycetidae</taxon>
        <taxon>Glomerellales</taxon>
        <taxon>Glomerellaceae</taxon>
        <taxon>Colletotrichum</taxon>
        <taxon>Colletotrichum acutatum species complex</taxon>
    </lineage>
</organism>
<dbReference type="Proteomes" id="UP000070121">
    <property type="component" value="Unassembled WGS sequence"/>
</dbReference>
<evidence type="ECO:0000256" key="1">
    <source>
        <dbReference type="SAM" id="MobiDB-lite"/>
    </source>
</evidence>